<evidence type="ECO:0000256" key="4">
    <source>
        <dbReference type="ARBA" id="ARBA00022475"/>
    </source>
</evidence>
<accession>A0ABY9YZY4</accession>
<name>A0ABY9YZY4_9GAMM</name>
<gene>
    <name evidence="10" type="ORF">P1P91_01200</name>
</gene>
<evidence type="ECO:0000256" key="9">
    <source>
        <dbReference type="SAM" id="Phobius"/>
    </source>
</evidence>
<feature type="transmembrane region" description="Helical" evidence="9">
    <location>
        <begin position="40"/>
        <end position="59"/>
    </location>
</feature>
<keyword evidence="7 9" id="KW-0472">Membrane</keyword>
<keyword evidence="4" id="KW-1003">Cell membrane</keyword>
<evidence type="ECO:0000256" key="6">
    <source>
        <dbReference type="ARBA" id="ARBA00022989"/>
    </source>
</evidence>
<keyword evidence="3 8" id="KW-0813">Transport</keyword>
<dbReference type="Gene3D" id="1.10.3470.10">
    <property type="entry name" value="ABC transporter involved in vitamin B12 uptake, BtuC"/>
    <property type="match status" value="1"/>
</dbReference>
<evidence type="ECO:0000256" key="7">
    <source>
        <dbReference type="ARBA" id="ARBA00023136"/>
    </source>
</evidence>
<dbReference type="PANTHER" id="PTHR30477">
    <property type="entry name" value="ABC-TRANSPORTER METAL-BINDING PROTEIN"/>
    <property type="match status" value="1"/>
</dbReference>
<dbReference type="Pfam" id="PF00950">
    <property type="entry name" value="ABC-3"/>
    <property type="match status" value="1"/>
</dbReference>
<evidence type="ECO:0000256" key="3">
    <source>
        <dbReference type="ARBA" id="ARBA00022448"/>
    </source>
</evidence>
<dbReference type="PANTHER" id="PTHR30477:SF3">
    <property type="entry name" value="METAL TRANSPORT SYSTEM MEMBRANE PROTEIN CT_069-RELATED"/>
    <property type="match status" value="1"/>
</dbReference>
<evidence type="ECO:0000256" key="2">
    <source>
        <dbReference type="ARBA" id="ARBA00008034"/>
    </source>
</evidence>
<evidence type="ECO:0000313" key="10">
    <source>
        <dbReference type="EMBL" id="WNK20332.1"/>
    </source>
</evidence>
<dbReference type="SUPFAM" id="SSF81345">
    <property type="entry name" value="ABC transporter involved in vitamin B12 uptake, BtuC"/>
    <property type="match status" value="1"/>
</dbReference>
<reference evidence="10 11" key="1">
    <citation type="submission" date="2023-03" db="EMBL/GenBank/DDBJ databases">
        <title>Halomonas sp. nov., isolated from Korean tranditional fermented seafood 'Jeotgal'.</title>
        <authorList>
            <person name="Kim B."/>
            <person name="Shin N.-R."/>
        </authorList>
    </citation>
    <scope>NUCLEOTIDE SEQUENCE [LARGE SCALE GENOMIC DNA]</scope>
    <source>
        <strain evidence="10 11">SG2L-4</strain>
    </source>
</reference>
<comment type="subcellular location">
    <subcellularLocation>
        <location evidence="1 8">Cell membrane</location>
        <topology evidence="1 8">Multi-pass membrane protein</topology>
    </subcellularLocation>
</comment>
<evidence type="ECO:0000256" key="5">
    <source>
        <dbReference type="ARBA" id="ARBA00022692"/>
    </source>
</evidence>
<dbReference type="InterPro" id="IPR037294">
    <property type="entry name" value="ABC_BtuC-like"/>
</dbReference>
<dbReference type="CDD" id="cd06550">
    <property type="entry name" value="TM_ABC_iron-siderophores_like"/>
    <property type="match status" value="1"/>
</dbReference>
<keyword evidence="11" id="KW-1185">Reference proteome</keyword>
<evidence type="ECO:0000313" key="11">
    <source>
        <dbReference type="Proteomes" id="UP001301869"/>
    </source>
</evidence>
<dbReference type="EMBL" id="CP119391">
    <property type="protein sequence ID" value="WNK20332.1"/>
    <property type="molecule type" value="Genomic_DNA"/>
</dbReference>
<keyword evidence="5 8" id="KW-0812">Transmembrane</keyword>
<feature type="transmembrane region" description="Helical" evidence="9">
    <location>
        <begin position="12"/>
        <end position="35"/>
    </location>
</feature>
<protein>
    <submittedName>
        <fullName evidence="10">Metal ABC transporter permease</fullName>
    </submittedName>
</protein>
<dbReference type="RefSeq" id="WP_311883952.1">
    <property type="nucleotide sequence ID" value="NZ_CP119391.1"/>
</dbReference>
<feature type="transmembrane region" description="Helical" evidence="9">
    <location>
        <begin position="226"/>
        <end position="247"/>
    </location>
</feature>
<sequence>MSWLSILDDYTFQNVVMGAALLGIISGALGSFAVLRGQSLLGDAISHAALPGVCLGFIVAGSRHMGSIIVGAMMTGGLAALLMLALTRLSRLKTDAALGTCLSLFFAIGVVLLTYIQGTGNASQGGLDAFLFGQAAATLRSDVWFMGGITLVALTVLAALWKQAKLVTFDAEFARTLGMPVTLIDVMLTTMITLAVVVGLQMVGVVLMAAMVVAPAVAARQWSRHLGGMVVIAAGVGVVSGVTGATISTLGRGLATGPLIVLSASAIVLVSLALAPGRGILWESLRLVRQRWTLHKHQILYVLYQTRLEQEESERSPWLGRSAFTAFALYRLKRQGLLTAFRPEAAAGKPARQWRLTPEGVREAKQVTAMFHAA</sequence>
<feature type="transmembrane region" description="Helical" evidence="9">
    <location>
        <begin position="173"/>
        <end position="192"/>
    </location>
</feature>
<keyword evidence="6 9" id="KW-1133">Transmembrane helix</keyword>
<dbReference type="Proteomes" id="UP001301869">
    <property type="component" value="Chromosome"/>
</dbReference>
<feature type="transmembrane region" description="Helical" evidence="9">
    <location>
        <begin position="65"/>
        <end position="84"/>
    </location>
</feature>
<feature type="transmembrane region" description="Helical" evidence="9">
    <location>
        <begin position="96"/>
        <end position="116"/>
    </location>
</feature>
<proteinExistence type="inferred from homology"/>
<comment type="similarity">
    <text evidence="2 8">Belongs to the ABC-3 integral membrane protein family.</text>
</comment>
<evidence type="ECO:0000256" key="1">
    <source>
        <dbReference type="ARBA" id="ARBA00004651"/>
    </source>
</evidence>
<feature type="transmembrane region" description="Helical" evidence="9">
    <location>
        <begin position="143"/>
        <end position="161"/>
    </location>
</feature>
<feature type="transmembrane region" description="Helical" evidence="9">
    <location>
        <begin position="259"/>
        <end position="281"/>
    </location>
</feature>
<feature type="transmembrane region" description="Helical" evidence="9">
    <location>
        <begin position="198"/>
        <end position="219"/>
    </location>
</feature>
<evidence type="ECO:0000256" key="8">
    <source>
        <dbReference type="RuleBase" id="RU003943"/>
    </source>
</evidence>
<organism evidence="10 11">
    <name type="scientific">Halomonas piscis</name>
    <dbReference type="NCBI Taxonomy" id="3031727"/>
    <lineage>
        <taxon>Bacteria</taxon>
        <taxon>Pseudomonadati</taxon>
        <taxon>Pseudomonadota</taxon>
        <taxon>Gammaproteobacteria</taxon>
        <taxon>Oceanospirillales</taxon>
        <taxon>Halomonadaceae</taxon>
        <taxon>Halomonas</taxon>
    </lineage>
</organism>
<dbReference type="InterPro" id="IPR001626">
    <property type="entry name" value="ABC_TroCD"/>
</dbReference>